<feature type="domain" description="O-methyltransferase C-terminal" evidence="4">
    <location>
        <begin position="278"/>
        <end position="470"/>
    </location>
</feature>
<keyword evidence="3" id="KW-0949">S-adenosyl-L-methionine</keyword>
<dbReference type="Gene3D" id="3.40.50.150">
    <property type="entry name" value="Vaccinia Virus protein VP39"/>
    <property type="match status" value="1"/>
</dbReference>
<evidence type="ECO:0000313" key="7">
    <source>
        <dbReference type="Proteomes" id="UP001302126"/>
    </source>
</evidence>
<dbReference type="InterPro" id="IPR036390">
    <property type="entry name" value="WH_DNA-bd_sf"/>
</dbReference>
<dbReference type="AlphaFoldDB" id="A0AAN6WV05"/>
<accession>A0AAN6WV05</accession>
<dbReference type="Proteomes" id="UP001302126">
    <property type="component" value="Unassembled WGS sequence"/>
</dbReference>
<dbReference type="EMBL" id="MU864416">
    <property type="protein sequence ID" value="KAK4186762.1"/>
    <property type="molecule type" value="Genomic_DNA"/>
</dbReference>
<proteinExistence type="predicted"/>
<evidence type="ECO:0000256" key="2">
    <source>
        <dbReference type="ARBA" id="ARBA00022679"/>
    </source>
</evidence>
<evidence type="ECO:0000259" key="5">
    <source>
        <dbReference type="Pfam" id="PF08100"/>
    </source>
</evidence>
<dbReference type="InterPro" id="IPR012967">
    <property type="entry name" value="COMT_dimerisation"/>
</dbReference>
<evidence type="ECO:0000259" key="4">
    <source>
        <dbReference type="Pfam" id="PF00891"/>
    </source>
</evidence>
<organism evidence="6 7">
    <name type="scientific">Podospora australis</name>
    <dbReference type="NCBI Taxonomy" id="1536484"/>
    <lineage>
        <taxon>Eukaryota</taxon>
        <taxon>Fungi</taxon>
        <taxon>Dikarya</taxon>
        <taxon>Ascomycota</taxon>
        <taxon>Pezizomycotina</taxon>
        <taxon>Sordariomycetes</taxon>
        <taxon>Sordariomycetidae</taxon>
        <taxon>Sordariales</taxon>
        <taxon>Podosporaceae</taxon>
        <taxon>Podospora</taxon>
    </lineage>
</organism>
<dbReference type="InterPro" id="IPR016461">
    <property type="entry name" value="COMT-like"/>
</dbReference>
<dbReference type="PROSITE" id="PS51683">
    <property type="entry name" value="SAM_OMT_II"/>
    <property type="match status" value="1"/>
</dbReference>
<feature type="domain" description="O-methyltransferase dimerisation" evidence="5">
    <location>
        <begin position="86"/>
        <end position="163"/>
    </location>
</feature>
<dbReference type="Gene3D" id="1.10.10.10">
    <property type="entry name" value="Winged helix-like DNA-binding domain superfamily/Winged helix DNA-binding domain"/>
    <property type="match status" value="1"/>
</dbReference>
<evidence type="ECO:0000313" key="6">
    <source>
        <dbReference type="EMBL" id="KAK4186762.1"/>
    </source>
</evidence>
<reference evidence="6" key="1">
    <citation type="journal article" date="2023" name="Mol. Phylogenet. Evol.">
        <title>Genome-scale phylogeny and comparative genomics of the fungal order Sordariales.</title>
        <authorList>
            <person name="Hensen N."/>
            <person name="Bonometti L."/>
            <person name="Westerberg I."/>
            <person name="Brannstrom I.O."/>
            <person name="Guillou S."/>
            <person name="Cros-Aarteil S."/>
            <person name="Calhoun S."/>
            <person name="Haridas S."/>
            <person name="Kuo A."/>
            <person name="Mondo S."/>
            <person name="Pangilinan J."/>
            <person name="Riley R."/>
            <person name="LaButti K."/>
            <person name="Andreopoulos B."/>
            <person name="Lipzen A."/>
            <person name="Chen C."/>
            <person name="Yan M."/>
            <person name="Daum C."/>
            <person name="Ng V."/>
            <person name="Clum A."/>
            <person name="Steindorff A."/>
            <person name="Ohm R.A."/>
            <person name="Martin F."/>
            <person name="Silar P."/>
            <person name="Natvig D.O."/>
            <person name="Lalanne C."/>
            <person name="Gautier V."/>
            <person name="Ament-Velasquez S.L."/>
            <person name="Kruys A."/>
            <person name="Hutchinson M.I."/>
            <person name="Powell A.J."/>
            <person name="Barry K."/>
            <person name="Miller A.N."/>
            <person name="Grigoriev I.V."/>
            <person name="Debuchy R."/>
            <person name="Gladieux P."/>
            <person name="Hiltunen Thoren M."/>
            <person name="Johannesson H."/>
        </authorList>
    </citation>
    <scope>NUCLEOTIDE SEQUENCE</scope>
    <source>
        <strain evidence="6">PSN309</strain>
    </source>
</reference>
<dbReference type="InterPro" id="IPR029063">
    <property type="entry name" value="SAM-dependent_MTases_sf"/>
</dbReference>
<gene>
    <name evidence="6" type="ORF">QBC35DRAFT_255629</name>
</gene>
<dbReference type="SUPFAM" id="SSF53335">
    <property type="entry name" value="S-adenosyl-L-methionine-dependent methyltransferases"/>
    <property type="match status" value="1"/>
</dbReference>
<dbReference type="GO" id="GO:0046983">
    <property type="term" value="F:protein dimerization activity"/>
    <property type="evidence" value="ECO:0007669"/>
    <property type="project" value="InterPro"/>
</dbReference>
<keyword evidence="1 6" id="KW-0489">Methyltransferase</keyword>
<comment type="caution">
    <text evidence="6">The sequence shown here is derived from an EMBL/GenBank/DDBJ whole genome shotgun (WGS) entry which is preliminary data.</text>
</comment>
<dbReference type="InterPro" id="IPR001077">
    <property type="entry name" value="COMT_C"/>
</dbReference>
<dbReference type="GO" id="GO:0008171">
    <property type="term" value="F:O-methyltransferase activity"/>
    <property type="evidence" value="ECO:0007669"/>
    <property type="project" value="InterPro"/>
</dbReference>
<dbReference type="Pfam" id="PF00891">
    <property type="entry name" value="Methyltransf_2"/>
    <property type="match status" value="1"/>
</dbReference>
<keyword evidence="7" id="KW-1185">Reference proteome</keyword>
<protein>
    <submittedName>
        <fullName evidence="6">Methyltransferase</fullName>
    </submittedName>
</protein>
<reference evidence="6" key="2">
    <citation type="submission" date="2023-05" db="EMBL/GenBank/DDBJ databases">
        <authorList>
            <consortium name="Lawrence Berkeley National Laboratory"/>
            <person name="Steindorff A."/>
            <person name="Hensen N."/>
            <person name="Bonometti L."/>
            <person name="Westerberg I."/>
            <person name="Brannstrom I.O."/>
            <person name="Guillou S."/>
            <person name="Cros-Aarteil S."/>
            <person name="Calhoun S."/>
            <person name="Haridas S."/>
            <person name="Kuo A."/>
            <person name="Mondo S."/>
            <person name="Pangilinan J."/>
            <person name="Riley R."/>
            <person name="Labutti K."/>
            <person name="Andreopoulos B."/>
            <person name="Lipzen A."/>
            <person name="Chen C."/>
            <person name="Yanf M."/>
            <person name="Daum C."/>
            <person name="Ng V."/>
            <person name="Clum A."/>
            <person name="Ohm R."/>
            <person name="Martin F."/>
            <person name="Silar P."/>
            <person name="Natvig D."/>
            <person name="Lalanne C."/>
            <person name="Gautier V."/>
            <person name="Ament-Velasquez S.L."/>
            <person name="Kruys A."/>
            <person name="Hutchinson M.I."/>
            <person name="Powell A.J."/>
            <person name="Barry K."/>
            <person name="Miller A.N."/>
            <person name="Grigoriev I.V."/>
            <person name="Debuchy R."/>
            <person name="Gladieux P."/>
            <person name="Thoren M.H."/>
            <person name="Johannesson H."/>
        </authorList>
    </citation>
    <scope>NUCLEOTIDE SEQUENCE</scope>
    <source>
        <strain evidence="6">PSN309</strain>
    </source>
</reference>
<dbReference type="InterPro" id="IPR036388">
    <property type="entry name" value="WH-like_DNA-bd_sf"/>
</dbReference>
<sequence>MNTTQKTPNDPISRSLLQLSSLIQTTVTDFINQRESADLSVDNTKLENDLGIPSWPVFNAQRTLLAAAGKLIELVSSETPSSRLVEVAFQYFEARALHVIVDKRVPDILARHGGGLSVKDLSREVGIEAGKLSRLMRCLCSNHIFEELEEDMFANNVISTALVGNEPLRAYTMLIGLDVYSASDHLPRYLSDSVKGASYDVNVTPWQDAIGTTKSRWDWLEEKVKVSDLMVPGRNGPGGSTSSYPGCFGQTLQETIASAADKNALVPRPEHALFGLAMLGSGRVYGRAHLFDFPWSELGNATVVDVAGGVGSFSMELSRIYPHLKFVIQDREPVLKQGELEVWPKEHPEGLRSGRVRFMPHDMFKPNPIKAADVYWLRYIMHDWSDNYCVEILSAIKASMGPTSRILICDQVMNTTLGSPDLVRAPEPLPANWGYYTRFSHQRDLVMMSVIGGVERKPTEFKDIIERAGLKIRKIWDCRSQVGLIEVVLLKSEFLS</sequence>
<dbReference type="SUPFAM" id="SSF46785">
    <property type="entry name" value="Winged helix' DNA-binding domain"/>
    <property type="match status" value="1"/>
</dbReference>
<evidence type="ECO:0000256" key="1">
    <source>
        <dbReference type="ARBA" id="ARBA00022603"/>
    </source>
</evidence>
<dbReference type="PANTHER" id="PTHR43712:SF2">
    <property type="entry name" value="O-METHYLTRANSFERASE CICE"/>
    <property type="match status" value="1"/>
</dbReference>
<dbReference type="GO" id="GO:0032259">
    <property type="term" value="P:methylation"/>
    <property type="evidence" value="ECO:0007669"/>
    <property type="project" value="UniProtKB-KW"/>
</dbReference>
<name>A0AAN6WV05_9PEZI</name>
<dbReference type="PANTHER" id="PTHR43712">
    <property type="entry name" value="PUTATIVE (AFU_ORTHOLOGUE AFUA_4G14580)-RELATED"/>
    <property type="match status" value="1"/>
</dbReference>
<evidence type="ECO:0000256" key="3">
    <source>
        <dbReference type="ARBA" id="ARBA00022691"/>
    </source>
</evidence>
<dbReference type="Pfam" id="PF08100">
    <property type="entry name" value="Dimerisation"/>
    <property type="match status" value="1"/>
</dbReference>
<keyword evidence="2" id="KW-0808">Transferase</keyword>